<dbReference type="AlphaFoldDB" id="A0A3M0HUE7"/>
<evidence type="ECO:0000313" key="3">
    <source>
        <dbReference type="Proteomes" id="UP000270471"/>
    </source>
</evidence>
<name>A0A3M0HUE7_9ACTN</name>
<comment type="caution">
    <text evidence="2">The sequence shown here is derived from an EMBL/GenBank/DDBJ whole genome shotgun (WGS) entry which is preliminary data.</text>
</comment>
<gene>
    <name evidence="2" type="ORF">CTZ28_39415</name>
</gene>
<keyword evidence="1" id="KW-0812">Transmembrane</keyword>
<keyword evidence="1" id="KW-0472">Membrane</keyword>
<organism evidence="2 3">
    <name type="scientific">Streptomyces shenzhenensis</name>
    <dbReference type="NCBI Taxonomy" id="943815"/>
    <lineage>
        <taxon>Bacteria</taxon>
        <taxon>Bacillati</taxon>
        <taxon>Actinomycetota</taxon>
        <taxon>Actinomycetes</taxon>
        <taxon>Kitasatosporales</taxon>
        <taxon>Streptomycetaceae</taxon>
        <taxon>Streptomyces</taxon>
    </lineage>
</organism>
<evidence type="ECO:0000256" key="1">
    <source>
        <dbReference type="SAM" id="Phobius"/>
    </source>
</evidence>
<sequence>MYGGPGMGKGVGGAVGGGGVLAAAGLGQTEIFVVLAVALLVVGALLLRSSSLKHRNRRP</sequence>
<dbReference type="RefSeq" id="WP_121894620.1">
    <property type="nucleotide sequence ID" value="NZ_JBEXWZ010000003.1"/>
</dbReference>
<evidence type="ECO:0000313" key="2">
    <source>
        <dbReference type="EMBL" id="RMB80607.1"/>
    </source>
</evidence>
<proteinExistence type="predicted"/>
<protein>
    <submittedName>
        <fullName evidence="2">Uncharacterized protein</fullName>
    </submittedName>
</protein>
<dbReference type="Proteomes" id="UP000270471">
    <property type="component" value="Unassembled WGS sequence"/>
</dbReference>
<keyword evidence="1" id="KW-1133">Transmembrane helix</keyword>
<feature type="transmembrane region" description="Helical" evidence="1">
    <location>
        <begin position="20"/>
        <end position="47"/>
    </location>
</feature>
<accession>A0A3M0HUE7</accession>
<dbReference type="EMBL" id="PENI01000040">
    <property type="protein sequence ID" value="RMB80607.1"/>
    <property type="molecule type" value="Genomic_DNA"/>
</dbReference>
<reference evidence="2 3" key="1">
    <citation type="submission" date="2017-11" db="EMBL/GenBank/DDBJ databases">
        <title>Draft genome of actinobacteria isolated from guarana (Paullinia cupana (Mart.) Ducke.</title>
        <authorList>
            <person name="Siqueira K.A."/>
            <person name="Liotti R.G."/>
            <person name="Mendes T.A.O."/>
            <person name="Soares M.A."/>
        </authorList>
    </citation>
    <scope>NUCLEOTIDE SEQUENCE [LARGE SCALE GENOMIC DNA]</scope>
    <source>
        <strain evidence="2 3">193</strain>
    </source>
</reference>
<keyword evidence="3" id="KW-1185">Reference proteome</keyword>